<feature type="domain" description="Sigma-54 factor interaction" evidence="7">
    <location>
        <begin position="319"/>
        <end position="545"/>
    </location>
</feature>
<dbReference type="Pfam" id="PF01590">
    <property type="entry name" value="GAF"/>
    <property type="match status" value="1"/>
</dbReference>
<dbReference type="Pfam" id="PF02954">
    <property type="entry name" value="HTH_8"/>
    <property type="match status" value="1"/>
</dbReference>
<dbReference type="RefSeq" id="WP_025370928.1">
    <property type="nucleotide sequence ID" value="NZ_CP003915.1"/>
</dbReference>
<dbReference type="SUPFAM" id="SSF46689">
    <property type="entry name" value="Homeodomain-like"/>
    <property type="match status" value="1"/>
</dbReference>
<evidence type="ECO:0000256" key="4">
    <source>
        <dbReference type="ARBA" id="ARBA00023125"/>
    </source>
</evidence>
<dbReference type="PROSITE" id="PS00675">
    <property type="entry name" value="SIGMA54_INTERACT_1"/>
    <property type="match status" value="1"/>
</dbReference>
<dbReference type="InterPro" id="IPR002078">
    <property type="entry name" value="Sigma_54_int"/>
</dbReference>
<sequence>MLHHSLNSAGTVQPNAPIQRSWERCEKQANTLPDEPVLLGRADLDTRLDQYASLLQTAAPHIATASSLAAQAQGILLLSDASGVILHATGNNDFLHKADQVTLRPGASWAEGHRGTNAIGTALIENGFTRVLGQEHFLPCNRILSCHAAPIHSPRGEILGVLDISGDTRTLPDYTGDLVRVTARQIGNHILDLAGTHIARLQFQRHAGAINATQCGTLLISDQQIVGANETAAELLNVPLAVLLDEPVEKWLPAWKQLQAQPMLSYCADGSALYATLQFERIGLTTRAPVQPSPDDRATPEQTVPAKSRNTPAASLPPLPSLEPVLQQQLRQSALAINADLAVLLLGETGTGKEVFARHLHAHSRWRDGPFVAINCAALPESLIEAELFGYEPGAFTGAQRNGSRGRLREANGGVLFLDEIGDMPLQLQSRLLRVLQERVVQPLGSDKTWPVQFGLISATNQLSDTLSQEDNFRQDLYYRIQDHLVQLPALRFRADLRTFICAELRRNESTPSLIFADEALDTLCAYHWPGNYRQLRSVLKTLIAFLPAGSVIHPESLPTHLLKPSPAPAPATASATTSTTTHADREAAQETAASAKEQVDATQANDTLPASESPLPEVSLKDLQALRIRQALTKNRGNVSKTARELGLHRSTVYRQLTRADSQAH</sequence>
<keyword evidence="3" id="KW-0805">Transcription regulation</keyword>
<dbReference type="InterPro" id="IPR025662">
    <property type="entry name" value="Sigma_54_int_dom_ATP-bd_1"/>
</dbReference>
<dbReference type="InterPro" id="IPR029016">
    <property type="entry name" value="GAF-like_dom_sf"/>
</dbReference>
<dbReference type="InterPro" id="IPR027417">
    <property type="entry name" value="P-loop_NTPase"/>
</dbReference>
<dbReference type="KEGG" id="amim:MIM_c02270"/>
<dbReference type="SUPFAM" id="SSF52540">
    <property type="entry name" value="P-loop containing nucleoside triphosphate hydrolases"/>
    <property type="match status" value="1"/>
</dbReference>
<dbReference type="PATRIC" id="fig|1247726.3.peg.252"/>
<dbReference type="PROSITE" id="PS50045">
    <property type="entry name" value="SIGMA54_INTERACT_4"/>
    <property type="match status" value="1"/>
</dbReference>
<evidence type="ECO:0000256" key="3">
    <source>
        <dbReference type="ARBA" id="ARBA00023015"/>
    </source>
</evidence>
<dbReference type="InterPro" id="IPR002197">
    <property type="entry name" value="HTH_Fis"/>
</dbReference>
<keyword evidence="1" id="KW-0547">Nucleotide-binding</keyword>
<dbReference type="Gene3D" id="1.10.8.60">
    <property type="match status" value="1"/>
</dbReference>
<dbReference type="AlphaFoldDB" id="W0P637"/>
<evidence type="ECO:0000256" key="6">
    <source>
        <dbReference type="SAM" id="MobiDB-lite"/>
    </source>
</evidence>
<dbReference type="SMART" id="SM00382">
    <property type="entry name" value="AAA"/>
    <property type="match status" value="1"/>
</dbReference>
<dbReference type="Pfam" id="PF00158">
    <property type="entry name" value="Sigma54_activat"/>
    <property type="match status" value="1"/>
</dbReference>
<evidence type="ECO:0000256" key="1">
    <source>
        <dbReference type="ARBA" id="ARBA00022741"/>
    </source>
</evidence>
<evidence type="ECO:0000256" key="5">
    <source>
        <dbReference type="ARBA" id="ARBA00023163"/>
    </source>
</evidence>
<keyword evidence="5" id="KW-0804">Transcription</keyword>
<feature type="compositionally biased region" description="Polar residues" evidence="6">
    <location>
        <begin position="601"/>
        <end position="611"/>
    </location>
</feature>
<dbReference type="PRINTS" id="PR01590">
    <property type="entry name" value="HTHFIS"/>
</dbReference>
<dbReference type="Proteomes" id="UP000019095">
    <property type="component" value="Chromosome"/>
</dbReference>
<feature type="region of interest" description="Disordered" evidence="6">
    <location>
        <begin position="286"/>
        <end position="319"/>
    </location>
</feature>
<dbReference type="OrthoDB" id="9761705at2"/>
<dbReference type="PANTHER" id="PTHR32071:SF77">
    <property type="entry name" value="TRANSCRIPTIONAL REGULATORY PROTEIN"/>
    <property type="match status" value="1"/>
</dbReference>
<dbReference type="CDD" id="cd00009">
    <property type="entry name" value="AAA"/>
    <property type="match status" value="1"/>
</dbReference>
<dbReference type="InterPro" id="IPR058031">
    <property type="entry name" value="AAA_lid_NorR"/>
</dbReference>
<dbReference type="GO" id="GO:0006355">
    <property type="term" value="P:regulation of DNA-templated transcription"/>
    <property type="evidence" value="ECO:0007669"/>
    <property type="project" value="InterPro"/>
</dbReference>
<reference evidence="8 9" key="1">
    <citation type="journal article" date="2014" name="Microbiology">
        <title>Unravelling the complete genome sequence of Advenella mimigardefordensis strain DPN7T and novel insights in the catabolism of the xenobiotic polythioester precursor 3,3'-dithiodipropionate.</title>
        <authorList>
            <person name="Wubbeler J.H."/>
            <person name="Hiessl S."/>
            <person name="Schuldes J."/>
            <person name="Thurmer A."/>
            <person name="Daniel R."/>
            <person name="Steinbuchel A."/>
        </authorList>
    </citation>
    <scope>NUCLEOTIDE SEQUENCE [LARGE SCALE GENOMIC DNA]</scope>
    <source>
        <strain evidence="9">DSM 17166 / LMG 22922 / DPN7</strain>
    </source>
</reference>
<dbReference type="InterPro" id="IPR009057">
    <property type="entry name" value="Homeodomain-like_sf"/>
</dbReference>
<protein>
    <submittedName>
        <fullName evidence="8">Acetoin catabolism regulatory protein</fullName>
    </submittedName>
</protein>
<gene>
    <name evidence="8" type="primary">acoR</name>
    <name evidence="8" type="ORF">MIM_c02270</name>
</gene>
<dbReference type="EMBL" id="CP003915">
    <property type="protein sequence ID" value="AHG62329.1"/>
    <property type="molecule type" value="Genomic_DNA"/>
</dbReference>
<dbReference type="STRING" id="1247726.MIM_c02270"/>
<organism evidence="8 9">
    <name type="scientific">Advenella mimigardefordensis (strain DSM 17166 / LMG 22922 / DPN7)</name>
    <dbReference type="NCBI Taxonomy" id="1247726"/>
    <lineage>
        <taxon>Bacteria</taxon>
        <taxon>Pseudomonadati</taxon>
        <taxon>Pseudomonadota</taxon>
        <taxon>Betaproteobacteria</taxon>
        <taxon>Burkholderiales</taxon>
        <taxon>Alcaligenaceae</taxon>
    </lineage>
</organism>
<keyword evidence="4" id="KW-0238">DNA-binding</keyword>
<dbReference type="InterPro" id="IPR003018">
    <property type="entry name" value="GAF"/>
</dbReference>
<evidence type="ECO:0000313" key="9">
    <source>
        <dbReference type="Proteomes" id="UP000019095"/>
    </source>
</evidence>
<dbReference type="eggNOG" id="COG3284">
    <property type="taxonomic scope" value="Bacteria"/>
</dbReference>
<keyword evidence="9" id="KW-1185">Reference proteome</keyword>
<evidence type="ECO:0000256" key="2">
    <source>
        <dbReference type="ARBA" id="ARBA00022840"/>
    </source>
</evidence>
<proteinExistence type="predicted"/>
<evidence type="ECO:0000259" key="7">
    <source>
        <dbReference type="PROSITE" id="PS50045"/>
    </source>
</evidence>
<dbReference type="InterPro" id="IPR003593">
    <property type="entry name" value="AAA+_ATPase"/>
</dbReference>
<accession>W0P637</accession>
<name>W0P637_ADVMD</name>
<dbReference type="GO" id="GO:0043565">
    <property type="term" value="F:sequence-specific DNA binding"/>
    <property type="evidence" value="ECO:0007669"/>
    <property type="project" value="InterPro"/>
</dbReference>
<dbReference type="HOGENOM" id="CLU_000445_8_12_4"/>
<feature type="region of interest" description="Disordered" evidence="6">
    <location>
        <begin position="558"/>
        <end position="617"/>
    </location>
</feature>
<dbReference type="Pfam" id="PF25601">
    <property type="entry name" value="AAA_lid_14"/>
    <property type="match status" value="1"/>
</dbReference>
<feature type="compositionally biased region" description="Low complexity" evidence="6">
    <location>
        <begin position="571"/>
        <end position="582"/>
    </location>
</feature>
<evidence type="ECO:0000313" key="8">
    <source>
        <dbReference type="EMBL" id="AHG62329.1"/>
    </source>
</evidence>
<dbReference type="GO" id="GO:0005524">
    <property type="term" value="F:ATP binding"/>
    <property type="evidence" value="ECO:0007669"/>
    <property type="project" value="UniProtKB-KW"/>
</dbReference>
<dbReference type="PANTHER" id="PTHR32071">
    <property type="entry name" value="TRANSCRIPTIONAL REGULATORY PROTEIN"/>
    <property type="match status" value="1"/>
</dbReference>
<dbReference type="Gene3D" id="3.30.450.40">
    <property type="match status" value="1"/>
</dbReference>
<dbReference type="Gene3D" id="1.10.10.60">
    <property type="entry name" value="Homeodomain-like"/>
    <property type="match status" value="1"/>
</dbReference>
<dbReference type="FunFam" id="3.40.50.300:FF:000006">
    <property type="entry name" value="DNA-binding transcriptional regulator NtrC"/>
    <property type="match status" value="1"/>
</dbReference>
<dbReference type="Gene3D" id="3.40.50.300">
    <property type="entry name" value="P-loop containing nucleotide triphosphate hydrolases"/>
    <property type="match status" value="1"/>
</dbReference>
<keyword evidence="2" id="KW-0067">ATP-binding</keyword>